<name>A0A2P4NXA8_RHIID</name>
<keyword evidence="1" id="KW-0472">Membrane</keyword>
<keyword evidence="3" id="KW-1185">Reference proteome</keyword>
<reference evidence="2 3" key="1">
    <citation type="journal article" date="2013" name="Proc. Natl. Acad. Sci. U.S.A.">
        <title>Genome of an arbuscular mycorrhizal fungus provides insight into the oldest plant symbiosis.</title>
        <authorList>
            <person name="Tisserant E."/>
            <person name="Malbreil M."/>
            <person name="Kuo A."/>
            <person name="Kohler A."/>
            <person name="Symeonidi A."/>
            <person name="Balestrini R."/>
            <person name="Charron P."/>
            <person name="Duensing N."/>
            <person name="Frei Dit Frey N."/>
            <person name="Gianinazzi-Pearson V."/>
            <person name="Gilbert L.B."/>
            <person name="Handa Y."/>
            <person name="Herr J.R."/>
            <person name="Hijri M."/>
            <person name="Koul R."/>
            <person name="Kawaguchi M."/>
            <person name="Krajinski F."/>
            <person name="Lammers P.J."/>
            <person name="Masclaux F.G."/>
            <person name="Murat C."/>
            <person name="Morin E."/>
            <person name="Ndikumana S."/>
            <person name="Pagni M."/>
            <person name="Petitpierre D."/>
            <person name="Requena N."/>
            <person name="Rosikiewicz P."/>
            <person name="Riley R."/>
            <person name="Saito K."/>
            <person name="San Clemente H."/>
            <person name="Shapiro H."/>
            <person name="van Tuinen D."/>
            <person name="Becard G."/>
            <person name="Bonfante P."/>
            <person name="Paszkowski U."/>
            <person name="Shachar-Hill Y.Y."/>
            <person name="Tuskan G.A."/>
            <person name="Young P.W."/>
            <person name="Sanders I.R."/>
            <person name="Henrissat B."/>
            <person name="Rensing S.A."/>
            <person name="Grigoriev I.V."/>
            <person name="Corradi N."/>
            <person name="Roux C."/>
            <person name="Martin F."/>
        </authorList>
    </citation>
    <scope>NUCLEOTIDE SEQUENCE [LARGE SCALE GENOMIC DNA]</scope>
    <source>
        <strain evidence="2 3">DAOM 197198</strain>
    </source>
</reference>
<feature type="transmembrane region" description="Helical" evidence="1">
    <location>
        <begin position="6"/>
        <end position="32"/>
    </location>
</feature>
<dbReference type="Proteomes" id="UP000018888">
    <property type="component" value="Unassembled WGS sequence"/>
</dbReference>
<keyword evidence="1" id="KW-0812">Transmembrane</keyword>
<accession>A0A2P4NXA8</accession>
<evidence type="ECO:0000313" key="3">
    <source>
        <dbReference type="Proteomes" id="UP000018888"/>
    </source>
</evidence>
<proteinExistence type="predicted"/>
<organism evidence="2 3">
    <name type="scientific">Rhizophagus irregularis (strain DAOM 181602 / DAOM 197198 / MUCL 43194)</name>
    <name type="common">Arbuscular mycorrhizal fungus</name>
    <name type="synonym">Glomus intraradices</name>
    <dbReference type="NCBI Taxonomy" id="747089"/>
    <lineage>
        <taxon>Eukaryota</taxon>
        <taxon>Fungi</taxon>
        <taxon>Fungi incertae sedis</taxon>
        <taxon>Mucoromycota</taxon>
        <taxon>Glomeromycotina</taxon>
        <taxon>Glomeromycetes</taxon>
        <taxon>Glomerales</taxon>
        <taxon>Glomeraceae</taxon>
        <taxon>Rhizophagus</taxon>
    </lineage>
</organism>
<evidence type="ECO:0000256" key="1">
    <source>
        <dbReference type="SAM" id="Phobius"/>
    </source>
</evidence>
<dbReference type="EMBL" id="AUPC02000623">
    <property type="protein sequence ID" value="POG57764.1"/>
    <property type="molecule type" value="Genomic_DNA"/>
</dbReference>
<dbReference type="AlphaFoldDB" id="A0A2P4NXA8"/>
<reference evidence="2 3" key="2">
    <citation type="journal article" date="2018" name="New Phytol.">
        <title>High intraspecific genome diversity in the model arbuscular mycorrhizal symbiont Rhizophagus irregularis.</title>
        <authorList>
            <person name="Chen E.C.H."/>
            <person name="Morin E."/>
            <person name="Beaudet D."/>
            <person name="Noel J."/>
            <person name="Yildirir G."/>
            <person name="Ndikumana S."/>
            <person name="Charron P."/>
            <person name="St-Onge C."/>
            <person name="Giorgi J."/>
            <person name="Kruger M."/>
            <person name="Marton T."/>
            <person name="Ropars J."/>
            <person name="Grigoriev I.V."/>
            <person name="Hainaut M."/>
            <person name="Henrissat B."/>
            <person name="Roux C."/>
            <person name="Martin F."/>
            <person name="Corradi N."/>
        </authorList>
    </citation>
    <scope>NUCLEOTIDE SEQUENCE [LARGE SCALE GENOMIC DNA]</scope>
    <source>
        <strain evidence="2 3">DAOM 197198</strain>
    </source>
</reference>
<sequence>MISHIIFFLSLMISHIIPFLSLMIFHIILFLLISQIFLSFSHIIFFYFLFRSCMKITIIYFLTNMHQKCGTPPIG</sequence>
<protein>
    <submittedName>
        <fullName evidence="2">Uncharacterized protein</fullName>
    </submittedName>
</protein>
<comment type="caution">
    <text evidence="2">The sequence shown here is derived from an EMBL/GenBank/DDBJ whole genome shotgun (WGS) entry which is preliminary data.</text>
</comment>
<evidence type="ECO:0000313" key="2">
    <source>
        <dbReference type="EMBL" id="POG57764.1"/>
    </source>
</evidence>
<keyword evidence="1" id="KW-1133">Transmembrane helix</keyword>
<gene>
    <name evidence="2" type="ORF">GLOIN_2v1737149</name>
</gene>